<protein>
    <recommendedName>
        <fullName evidence="3">Transposase (putative) YhgA-like domain-containing protein</fullName>
    </recommendedName>
</protein>
<name>A0A9X1ST88_9ACTN</name>
<dbReference type="RefSeq" id="WP_231440759.1">
    <property type="nucleotide sequence ID" value="NZ_JAJOMB010000005.1"/>
</dbReference>
<dbReference type="PANTHER" id="PTHR34613:SF1">
    <property type="entry name" value="SLL6017 PROTEIN"/>
    <property type="match status" value="1"/>
</dbReference>
<proteinExistence type="predicted"/>
<dbReference type="EMBL" id="JAJOMB010000005">
    <property type="protein sequence ID" value="MCD5311502.1"/>
    <property type="molecule type" value="Genomic_DNA"/>
</dbReference>
<keyword evidence="2" id="KW-1185">Reference proteome</keyword>
<organism evidence="1 2">
    <name type="scientific">Kineosporia babensis</name>
    <dbReference type="NCBI Taxonomy" id="499548"/>
    <lineage>
        <taxon>Bacteria</taxon>
        <taxon>Bacillati</taxon>
        <taxon>Actinomycetota</taxon>
        <taxon>Actinomycetes</taxon>
        <taxon>Kineosporiales</taxon>
        <taxon>Kineosporiaceae</taxon>
        <taxon>Kineosporia</taxon>
    </lineage>
</organism>
<dbReference type="AlphaFoldDB" id="A0A9X1ST88"/>
<sequence>MKKEPDRPGPIYDRVMRRLVEGDLPAFCDWLEVKWDIAPRVLPGTFPAESLTADLMARIGPKHMLHVEYMRRPTPDVGGRMVAYRAQVMRRYPGTQLTQVAIVLGEGRLQSPDDPKNGFQLGLRTIYLREADPDRLIAVPDLAPLAVLARGSEGERSRRFADTIELIRKQPEERQGGLYEAAVTLAGITLSRTTIDNIGKELGVSIDEVVHFYEGTEVGRALQERGRSQGREEGVAQTLMVLLTGRFGDRPGLVDLAEELARVGSVEAVIRAIGTAETPDDVALAVLGRR</sequence>
<evidence type="ECO:0000313" key="2">
    <source>
        <dbReference type="Proteomes" id="UP001138997"/>
    </source>
</evidence>
<evidence type="ECO:0008006" key="3">
    <source>
        <dbReference type="Google" id="ProtNLM"/>
    </source>
</evidence>
<dbReference type="PANTHER" id="PTHR34613">
    <property type="entry name" value="SLL0800 PROTEIN"/>
    <property type="match status" value="1"/>
</dbReference>
<evidence type="ECO:0000313" key="1">
    <source>
        <dbReference type="EMBL" id="MCD5311502.1"/>
    </source>
</evidence>
<dbReference type="Proteomes" id="UP001138997">
    <property type="component" value="Unassembled WGS sequence"/>
</dbReference>
<comment type="caution">
    <text evidence="1">The sequence shown here is derived from an EMBL/GenBank/DDBJ whole genome shotgun (WGS) entry which is preliminary data.</text>
</comment>
<gene>
    <name evidence="1" type="ORF">LR394_11370</name>
</gene>
<accession>A0A9X1ST88</accession>
<reference evidence="1" key="1">
    <citation type="submission" date="2021-11" db="EMBL/GenBank/DDBJ databases">
        <title>Streptomyces corallinus and Kineosporia corallina sp. nov., two new coral-derived marine actinobacteria.</title>
        <authorList>
            <person name="Buangrab K."/>
            <person name="Sutthacheep M."/>
            <person name="Yeemin T."/>
            <person name="Harunari E."/>
            <person name="Igarashi Y."/>
            <person name="Sripreechasak P."/>
            <person name="Kanchanasin P."/>
            <person name="Tanasupawat S."/>
            <person name="Phongsopitanun W."/>
        </authorList>
    </citation>
    <scope>NUCLEOTIDE SEQUENCE</scope>
    <source>
        <strain evidence="1">JCM 31032</strain>
    </source>
</reference>